<feature type="region of interest" description="Disordered" evidence="1">
    <location>
        <begin position="1"/>
        <end position="27"/>
    </location>
</feature>
<dbReference type="KEGG" id="nan:AArc1_0175"/>
<evidence type="ECO:0000259" key="2">
    <source>
        <dbReference type="Pfam" id="PF24035"/>
    </source>
</evidence>
<dbReference type="RefSeq" id="WP_117362677.1">
    <property type="nucleotide sequence ID" value="NZ_CP024047.1"/>
</dbReference>
<dbReference type="Pfam" id="PF24035">
    <property type="entry name" value="DUF7344"/>
    <property type="match status" value="1"/>
</dbReference>
<evidence type="ECO:0000313" key="3">
    <source>
        <dbReference type="EMBL" id="AXR76519.1"/>
    </source>
</evidence>
<dbReference type="GeneID" id="37636995"/>
<name>A0A346PAH4_9EURY</name>
<proteinExistence type="predicted"/>
<organism evidence="3 4">
    <name type="scientific">Natrarchaeobaculum sulfurireducens</name>
    <dbReference type="NCBI Taxonomy" id="2044521"/>
    <lineage>
        <taxon>Archaea</taxon>
        <taxon>Methanobacteriati</taxon>
        <taxon>Methanobacteriota</taxon>
        <taxon>Stenosarchaea group</taxon>
        <taxon>Halobacteria</taxon>
        <taxon>Halobacteriales</taxon>
        <taxon>Natrialbaceae</taxon>
        <taxon>Natrarchaeobaculum</taxon>
    </lineage>
</organism>
<reference evidence="4" key="1">
    <citation type="submission" date="2017-10" db="EMBL/GenBank/DDBJ databases">
        <title>Phenotypic and genomic properties of facultatively anaerobic sulfur-reducing natronoarchaea from hypersaline soda lakes.</title>
        <authorList>
            <person name="Sorokin D.Y."/>
            <person name="Kublanov I.V."/>
            <person name="Roman P."/>
            <person name="Sinninghe Damste J.S."/>
            <person name="Golyshin P.N."/>
            <person name="Rojo D."/>
            <person name="Ciordia S."/>
            <person name="Mena Md.C."/>
            <person name="Ferrer M."/>
            <person name="Messina E."/>
            <person name="Smedile F."/>
            <person name="La Spada G."/>
            <person name="La Cono V."/>
            <person name="Yakimov M.M."/>
        </authorList>
    </citation>
    <scope>NUCLEOTIDE SEQUENCE [LARGE SCALE GENOMIC DNA]</scope>
    <source>
        <strain evidence="4">AArc1</strain>
    </source>
</reference>
<gene>
    <name evidence="3" type="ORF">AArc1_0175</name>
</gene>
<feature type="domain" description="DUF7344" evidence="2">
    <location>
        <begin position="35"/>
        <end position="115"/>
    </location>
</feature>
<evidence type="ECO:0000313" key="4">
    <source>
        <dbReference type="Proteomes" id="UP000258707"/>
    </source>
</evidence>
<protein>
    <recommendedName>
        <fullName evidence="2">DUF7344 domain-containing protein</fullName>
    </recommendedName>
</protein>
<dbReference type="Proteomes" id="UP000258707">
    <property type="component" value="Chromosome"/>
</dbReference>
<sequence>MTLYVNRSSAGKDRSVGRGVTPATDDPFSRKQLENVLENSRRRAVLRRLLTEPDGEQIAVRTLVADVADAEHDTIAVTTLLERRQRVHVSLSRTHLPLLESRGFISYDRERGLVSPGRELLAVEDLLEKS</sequence>
<dbReference type="InterPro" id="IPR055768">
    <property type="entry name" value="DUF7344"/>
</dbReference>
<accession>A0A346PAH4</accession>
<evidence type="ECO:0000256" key="1">
    <source>
        <dbReference type="SAM" id="MobiDB-lite"/>
    </source>
</evidence>
<dbReference type="AlphaFoldDB" id="A0A346PAH4"/>
<dbReference type="EMBL" id="CP024047">
    <property type="protein sequence ID" value="AXR76519.1"/>
    <property type="molecule type" value="Genomic_DNA"/>
</dbReference>